<accession>A0A081MYL9</accession>
<keyword evidence="1" id="KW-0547">Nucleotide-binding</keyword>
<dbReference type="RefSeq" id="WP_034880085.1">
    <property type="nucleotide sequence ID" value="NZ_JOKG01000009.1"/>
</dbReference>
<keyword evidence="4" id="KW-1185">Reference proteome</keyword>
<dbReference type="InterPro" id="IPR056098">
    <property type="entry name" value="Acb2/Tad1_hairpin"/>
</dbReference>
<feature type="domain" description="Acb2/Tad1 hairpin" evidence="2">
    <location>
        <begin position="24"/>
        <end position="79"/>
    </location>
</feature>
<dbReference type="AlphaFoldDB" id="A0A081MYL9"/>
<evidence type="ECO:0000313" key="4">
    <source>
        <dbReference type="Proteomes" id="UP000028006"/>
    </source>
</evidence>
<sequence>MSERKTEGSVCCESRPETEGEYRVGVSFNPGGNADVDLIKRMAANLIDAVGAAGKDHRCTAIAQTAFEEGAMWAVKSVTKPKRH</sequence>
<reference evidence="3 4" key="1">
    <citation type="submission" date="2014-06" db="EMBL/GenBank/DDBJ databases">
        <title>Whole Genome Sequences of Three Symbiotic Endozoicomonas Bacteria.</title>
        <authorList>
            <person name="Neave M.J."/>
            <person name="Apprill A."/>
            <person name="Voolstra C.R."/>
        </authorList>
    </citation>
    <scope>NUCLEOTIDE SEQUENCE [LARGE SCALE GENOMIC DNA]</scope>
    <source>
        <strain evidence="3 4">LMG 24815</strain>
    </source>
</reference>
<dbReference type="Pfam" id="PF24729">
    <property type="entry name" value="Acb2_Tad1_hairpin"/>
    <property type="match status" value="1"/>
</dbReference>
<evidence type="ECO:0000313" key="3">
    <source>
        <dbReference type="EMBL" id="KEQ11292.1"/>
    </source>
</evidence>
<gene>
    <name evidence="3" type="ORF">GZ77_26140</name>
</gene>
<comment type="caution">
    <text evidence="3">The sequence shown here is derived from an EMBL/GenBank/DDBJ whole genome shotgun (WGS) entry which is preliminary data.</text>
</comment>
<evidence type="ECO:0000256" key="1">
    <source>
        <dbReference type="ARBA" id="ARBA00022741"/>
    </source>
</evidence>
<proteinExistence type="predicted"/>
<evidence type="ECO:0000259" key="2">
    <source>
        <dbReference type="Pfam" id="PF24729"/>
    </source>
</evidence>
<organism evidence="3 4">
    <name type="scientific">Endozoicomonas montiporae</name>
    <dbReference type="NCBI Taxonomy" id="1027273"/>
    <lineage>
        <taxon>Bacteria</taxon>
        <taxon>Pseudomonadati</taxon>
        <taxon>Pseudomonadota</taxon>
        <taxon>Gammaproteobacteria</taxon>
        <taxon>Oceanospirillales</taxon>
        <taxon>Endozoicomonadaceae</taxon>
        <taxon>Endozoicomonas</taxon>
    </lineage>
</organism>
<dbReference type="Proteomes" id="UP000028006">
    <property type="component" value="Unassembled WGS sequence"/>
</dbReference>
<dbReference type="GO" id="GO:0000166">
    <property type="term" value="F:nucleotide binding"/>
    <property type="evidence" value="ECO:0007669"/>
    <property type="project" value="UniProtKB-KW"/>
</dbReference>
<name>A0A081MYL9_9GAMM</name>
<protein>
    <recommendedName>
        <fullName evidence="2">Acb2/Tad1 hairpin domain-containing protein</fullName>
    </recommendedName>
</protein>
<dbReference type="EMBL" id="JOKG01000009">
    <property type="protein sequence ID" value="KEQ11292.1"/>
    <property type="molecule type" value="Genomic_DNA"/>
</dbReference>